<dbReference type="InterPro" id="IPR050834">
    <property type="entry name" value="Glycosyltransf_2"/>
</dbReference>
<keyword evidence="3" id="KW-1185">Reference proteome</keyword>
<dbReference type="EMBL" id="JAHCMY010000001">
    <property type="protein sequence ID" value="MBS9523199.1"/>
    <property type="molecule type" value="Genomic_DNA"/>
</dbReference>
<evidence type="ECO:0000313" key="2">
    <source>
        <dbReference type="EMBL" id="MBS9523199.1"/>
    </source>
</evidence>
<dbReference type="Pfam" id="PF00535">
    <property type="entry name" value="Glycos_transf_2"/>
    <property type="match status" value="1"/>
</dbReference>
<sequence>MRDLVTVLMPAYNCENYIQESIDSILNQTFSDFKFLIIDDGSTDATKEVINSYPDPRIQFVNSPTNNGYIHCLNQGIEMISSKYIVRMDADDISLPQRLEKQIEFMEKNSNIAVCGCGKINFLDGHPETETEVFNITDSRELLFSSLFNTSIPHPSAIIRRSILSQNNIKYNEHYYYAEDKAMWLDLSKFGELANLPEYLIKYRLHKNQVSTTKHLMQRNNSLEKTKLALNDYGIDLAQEEMDALHFICYPQCCTSLKDLYQVESLINKMIYFFKISNQFDIQFVENFLFNRLLMNVTWSTPIGLEIIGFIKGSKFLNLNMFDVKFFVKSILKRKTRGLFP</sequence>
<name>A0AAP2CGM2_9BACT</name>
<dbReference type="CDD" id="cd00761">
    <property type="entry name" value="Glyco_tranf_GTA_type"/>
    <property type="match status" value="1"/>
</dbReference>
<comment type="caution">
    <text evidence="2">The sequence shown here is derived from an EMBL/GenBank/DDBJ whole genome shotgun (WGS) entry which is preliminary data.</text>
</comment>
<dbReference type="Proteomes" id="UP001319104">
    <property type="component" value="Unassembled WGS sequence"/>
</dbReference>
<dbReference type="RefSeq" id="WP_213944060.1">
    <property type="nucleotide sequence ID" value="NZ_JAHCMY010000001.1"/>
</dbReference>
<dbReference type="InterPro" id="IPR029044">
    <property type="entry name" value="Nucleotide-diphossugar_trans"/>
</dbReference>
<dbReference type="PANTHER" id="PTHR43685">
    <property type="entry name" value="GLYCOSYLTRANSFERASE"/>
    <property type="match status" value="1"/>
</dbReference>
<dbReference type="InterPro" id="IPR001173">
    <property type="entry name" value="Glyco_trans_2-like"/>
</dbReference>
<dbReference type="SUPFAM" id="SSF53448">
    <property type="entry name" value="Nucleotide-diphospho-sugar transferases"/>
    <property type="match status" value="1"/>
</dbReference>
<organism evidence="2 3">
    <name type="scientific">Litoribacter ruber</name>
    <dbReference type="NCBI Taxonomy" id="702568"/>
    <lineage>
        <taxon>Bacteria</taxon>
        <taxon>Pseudomonadati</taxon>
        <taxon>Bacteroidota</taxon>
        <taxon>Cytophagia</taxon>
        <taxon>Cytophagales</taxon>
        <taxon>Cyclobacteriaceae</taxon>
        <taxon>Litoribacter</taxon>
    </lineage>
</organism>
<dbReference type="PANTHER" id="PTHR43685:SF10">
    <property type="entry name" value="LACTO-N-NEOTETRAOSE BIOSYNTHESIS GLYCOSYL TRANSFERASE LGTA"/>
    <property type="match status" value="1"/>
</dbReference>
<gene>
    <name evidence="2" type="ORF">KI659_04125</name>
</gene>
<accession>A0AAP2CGM2</accession>
<protein>
    <submittedName>
        <fullName evidence="2">Glycosyltransferase family 2 protein</fullName>
    </submittedName>
</protein>
<evidence type="ECO:0000259" key="1">
    <source>
        <dbReference type="Pfam" id="PF00535"/>
    </source>
</evidence>
<dbReference type="AlphaFoldDB" id="A0AAP2CGM2"/>
<reference evidence="2 3" key="1">
    <citation type="submission" date="2021-05" db="EMBL/GenBank/DDBJ databases">
        <authorList>
            <person name="Zhang Z.D."/>
            <person name="Osman G."/>
        </authorList>
    </citation>
    <scope>NUCLEOTIDE SEQUENCE [LARGE SCALE GENOMIC DNA]</scope>
    <source>
        <strain evidence="2 3">KCTC 32217</strain>
    </source>
</reference>
<evidence type="ECO:0000313" key="3">
    <source>
        <dbReference type="Proteomes" id="UP001319104"/>
    </source>
</evidence>
<dbReference type="Gene3D" id="3.90.550.10">
    <property type="entry name" value="Spore Coat Polysaccharide Biosynthesis Protein SpsA, Chain A"/>
    <property type="match status" value="1"/>
</dbReference>
<feature type="domain" description="Glycosyltransferase 2-like" evidence="1">
    <location>
        <begin position="6"/>
        <end position="164"/>
    </location>
</feature>
<proteinExistence type="predicted"/>